<evidence type="ECO:0000313" key="5">
    <source>
        <dbReference type="EMBL" id="RUO19394.1"/>
    </source>
</evidence>
<feature type="domain" description="Pilus formation protein N-terminal" evidence="4">
    <location>
        <begin position="66"/>
        <end position="122"/>
    </location>
</feature>
<feature type="domain" description="Type II/III secretion system secretin-like" evidence="3">
    <location>
        <begin position="223"/>
        <end position="377"/>
    </location>
</feature>
<sequence>MDNWRAAQFGTCEPSAHPASDSAGGMVMKWLELQLPGRALTVLVSLLMLVWIGAASAQDESTSVEHIYLDIGALHVLPVAGVVTRVAVGLAEIVEVRQIEPSAILLVGRQLGSSDVQVWTGSRYTHFRVHVGPLVEPDIAVAVIELEVQVLELKSRQLQSLGVRWQQIINGPNVGIVSDWVGGDQFRVVSEFATTPDFDTLGLAAGQHVYAGLAASFRSQLQALTEQGQARMLASPVLRTESGQYAEFLAGGEVPLPQVNAQGAMDVSFRQYGIGLQIRPQQLDDGAIRTHVITEVSNLDPAVSVQGIPGLLTRRTESVVAVQANETFVISGLRSEDNALSQEHVHGLAKLPVVGALFRYRQQQQQETELVIFITPRRVEDLSSRRQARFSRVQSIRQQLLQTPCRGMRDARTQ</sequence>
<comment type="caution">
    <text evidence="5">The sequence shown here is derived from an EMBL/GenBank/DDBJ whole genome shotgun (WGS) entry which is preliminary data.</text>
</comment>
<evidence type="ECO:0008006" key="7">
    <source>
        <dbReference type="Google" id="ProtNLM"/>
    </source>
</evidence>
<dbReference type="InterPro" id="IPR004846">
    <property type="entry name" value="T2SS/T3SS_dom"/>
</dbReference>
<reference evidence="5 6" key="1">
    <citation type="journal article" date="2018" name="Front. Microbiol.">
        <title>Genome-Based Analysis Reveals the Taxonomy and Diversity of the Family Idiomarinaceae.</title>
        <authorList>
            <person name="Liu Y."/>
            <person name="Lai Q."/>
            <person name="Shao Z."/>
        </authorList>
    </citation>
    <scope>NUCLEOTIDE SEQUENCE [LARGE SCALE GENOMIC DNA]</scope>
    <source>
        <strain evidence="5 6">CF12-14</strain>
    </source>
</reference>
<evidence type="ECO:0000259" key="4">
    <source>
        <dbReference type="Pfam" id="PF13629"/>
    </source>
</evidence>
<accession>A0ABY0BNS9</accession>
<dbReference type="InterPro" id="IPR032789">
    <property type="entry name" value="T2SS-T3SS_pil_N"/>
</dbReference>
<evidence type="ECO:0000256" key="2">
    <source>
        <dbReference type="RuleBase" id="RU004003"/>
    </source>
</evidence>
<comment type="subcellular location">
    <subcellularLocation>
        <location evidence="1">Cell outer membrane</location>
    </subcellularLocation>
</comment>
<evidence type="ECO:0000313" key="6">
    <source>
        <dbReference type="Proteomes" id="UP000287865"/>
    </source>
</evidence>
<dbReference type="PANTHER" id="PTHR30332:SF17">
    <property type="entry name" value="TYPE IV PILIATION SYSTEM PROTEIN DR_0774-RELATED"/>
    <property type="match status" value="1"/>
</dbReference>
<keyword evidence="6" id="KW-1185">Reference proteome</keyword>
<dbReference type="InterPro" id="IPR003522">
    <property type="entry name" value="T3SS_OM_pore_YscC"/>
</dbReference>
<name>A0ABY0BNS9_9GAMM</name>
<dbReference type="InterPro" id="IPR050810">
    <property type="entry name" value="Bact_Secretion_Sys_Channel"/>
</dbReference>
<protein>
    <recommendedName>
        <fullName evidence="7">Pilus assembly protein CpaC</fullName>
    </recommendedName>
</protein>
<dbReference type="PANTHER" id="PTHR30332">
    <property type="entry name" value="PROBABLE GENERAL SECRETION PATHWAY PROTEIN D"/>
    <property type="match status" value="1"/>
</dbReference>
<dbReference type="Pfam" id="PF00263">
    <property type="entry name" value="Secretin"/>
    <property type="match status" value="1"/>
</dbReference>
<comment type="similarity">
    <text evidence="2">Belongs to the bacterial secretin family.</text>
</comment>
<dbReference type="PRINTS" id="PR01337">
    <property type="entry name" value="TYPE3OMGPROT"/>
</dbReference>
<evidence type="ECO:0000259" key="3">
    <source>
        <dbReference type="Pfam" id="PF00263"/>
    </source>
</evidence>
<organism evidence="5 6">
    <name type="scientific">Aliidiomarina maris</name>
    <dbReference type="NCBI Taxonomy" id="531312"/>
    <lineage>
        <taxon>Bacteria</taxon>
        <taxon>Pseudomonadati</taxon>
        <taxon>Pseudomonadota</taxon>
        <taxon>Gammaproteobacteria</taxon>
        <taxon>Alteromonadales</taxon>
        <taxon>Idiomarinaceae</taxon>
        <taxon>Aliidiomarina</taxon>
    </lineage>
</organism>
<evidence type="ECO:0000256" key="1">
    <source>
        <dbReference type="ARBA" id="ARBA00004442"/>
    </source>
</evidence>
<proteinExistence type="inferred from homology"/>
<dbReference type="Pfam" id="PF13629">
    <property type="entry name" value="T2SS-T3SS_pil_N"/>
    <property type="match status" value="1"/>
</dbReference>
<dbReference type="Proteomes" id="UP000287865">
    <property type="component" value="Unassembled WGS sequence"/>
</dbReference>
<gene>
    <name evidence="5" type="ORF">CWE07_13000</name>
</gene>
<dbReference type="EMBL" id="PIPK01000016">
    <property type="protein sequence ID" value="RUO19394.1"/>
    <property type="molecule type" value="Genomic_DNA"/>
</dbReference>